<sequence length="238" mass="27867">MTKSNLQDMLIVINDMLPQPNLMPKTLYSLFFYVKSITSPCIIIKHFYCKKCILYKGIIDTSEVCKLCLLNENLFFFEHKKKTVFADCLNTNISDSLLTEQDKNFLHQNLIGDYLIYGRAIIKDKTFTSEIYCRNNKTNSYTVQLISNSSDSVMYGTIRFFVRVANNIMYIVFRKFEIIHIKIFYHQALRKQVKHILPIEININQYILLNLMNIKSINKVIKVGDYVCNTPNLLNKVT</sequence>
<dbReference type="EMBL" id="KQ978902">
    <property type="protein sequence ID" value="KYN27562.1"/>
    <property type="molecule type" value="Genomic_DNA"/>
</dbReference>
<dbReference type="Proteomes" id="UP000078492">
    <property type="component" value="Unassembled WGS sequence"/>
</dbReference>
<gene>
    <name evidence="1" type="ORF">ALC57_03045</name>
</gene>
<name>A0A151JN27_9HYME</name>
<evidence type="ECO:0000313" key="2">
    <source>
        <dbReference type="Proteomes" id="UP000078492"/>
    </source>
</evidence>
<evidence type="ECO:0000313" key="1">
    <source>
        <dbReference type="EMBL" id="KYN27562.1"/>
    </source>
</evidence>
<dbReference type="AlphaFoldDB" id="A0A151JN27"/>
<organism evidence="1 2">
    <name type="scientific">Trachymyrmex cornetzi</name>
    <dbReference type="NCBI Taxonomy" id="471704"/>
    <lineage>
        <taxon>Eukaryota</taxon>
        <taxon>Metazoa</taxon>
        <taxon>Ecdysozoa</taxon>
        <taxon>Arthropoda</taxon>
        <taxon>Hexapoda</taxon>
        <taxon>Insecta</taxon>
        <taxon>Pterygota</taxon>
        <taxon>Neoptera</taxon>
        <taxon>Endopterygota</taxon>
        <taxon>Hymenoptera</taxon>
        <taxon>Apocrita</taxon>
        <taxon>Aculeata</taxon>
        <taxon>Formicoidea</taxon>
        <taxon>Formicidae</taxon>
        <taxon>Myrmicinae</taxon>
        <taxon>Trachymyrmex</taxon>
    </lineage>
</organism>
<keyword evidence="2" id="KW-1185">Reference proteome</keyword>
<proteinExistence type="predicted"/>
<accession>A0A151JN27</accession>
<reference evidence="1 2" key="1">
    <citation type="submission" date="2015-09" db="EMBL/GenBank/DDBJ databases">
        <title>Trachymyrmex cornetzi WGS genome.</title>
        <authorList>
            <person name="Nygaard S."/>
            <person name="Hu H."/>
            <person name="Boomsma J."/>
            <person name="Zhang G."/>
        </authorList>
    </citation>
    <scope>NUCLEOTIDE SEQUENCE [LARGE SCALE GENOMIC DNA]</scope>
    <source>
        <strain evidence="1">Tcor2-1</strain>
        <tissue evidence="1">Whole body</tissue>
    </source>
</reference>
<protein>
    <submittedName>
        <fullName evidence="1">Uncharacterized protein</fullName>
    </submittedName>
</protein>